<dbReference type="Proteomes" id="UP000276215">
    <property type="component" value="Unassembled WGS sequence"/>
</dbReference>
<proteinExistence type="predicted"/>
<reference evidence="1 2" key="1">
    <citation type="journal article" date="2018" name="Nat. Ecol. Evol.">
        <title>Pezizomycetes genomes reveal the molecular basis of ectomycorrhizal truffle lifestyle.</title>
        <authorList>
            <person name="Murat C."/>
            <person name="Payen T."/>
            <person name="Noel B."/>
            <person name="Kuo A."/>
            <person name="Morin E."/>
            <person name="Chen J."/>
            <person name="Kohler A."/>
            <person name="Krizsan K."/>
            <person name="Balestrini R."/>
            <person name="Da Silva C."/>
            <person name="Montanini B."/>
            <person name="Hainaut M."/>
            <person name="Levati E."/>
            <person name="Barry K.W."/>
            <person name="Belfiori B."/>
            <person name="Cichocki N."/>
            <person name="Clum A."/>
            <person name="Dockter R.B."/>
            <person name="Fauchery L."/>
            <person name="Guy J."/>
            <person name="Iotti M."/>
            <person name="Le Tacon F."/>
            <person name="Lindquist E.A."/>
            <person name="Lipzen A."/>
            <person name="Malagnac F."/>
            <person name="Mello A."/>
            <person name="Molinier V."/>
            <person name="Miyauchi S."/>
            <person name="Poulain J."/>
            <person name="Riccioni C."/>
            <person name="Rubini A."/>
            <person name="Sitrit Y."/>
            <person name="Splivallo R."/>
            <person name="Traeger S."/>
            <person name="Wang M."/>
            <person name="Zifcakova L."/>
            <person name="Wipf D."/>
            <person name="Zambonelli A."/>
            <person name="Paolocci F."/>
            <person name="Nowrousian M."/>
            <person name="Ottonello S."/>
            <person name="Baldrian P."/>
            <person name="Spatafora J.W."/>
            <person name="Henrissat B."/>
            <person name="Nagy L.G."/>
            <person name="Aury J.M."/>
            <person name="Wincker P."/>
            <person name="Grigoriev I.V."/>
            <person name="Bonfante P."/>
            <person name="Martin F.M."/>
        </authorList>
    </citation>
    <scope>NUCLEOTIDE SEQUENCE [LARGE SCALE GENOMIC DNA]</scope>
    <source>
        <strain evidence="1 2">120613-1</strain>
    </source>
</reference>
<keyword evidence="2" id="KW-1185">Reference proteome</keyword>
<dbReference type="AlphaFoldDB" id="A0A3N4JGH1"/>
<dbReference type="InterPro" id="IPR011008">
    <property type="entry name" value="Dimeric_a/b-barrel"/>
</dbReference>
<name>A0A3N4JGH1_9PEZI</name>
<accession>A0A3N4JGH1</accession>
<evidence type="ECO:0008006" key="3">
    <source>
        <dbReference type="Google" id="ProtNLM"/>
    </source>
</evidence>
<evidence type="ECO:0000313" key="1">
    <source>
        <dbReference type="EMBL" id="RPA97323.1"/>
    </source>
</evidence>
<organism evidence="1 2">
    <name type="scientific">Choiromyces venosus 120613-1</name>
    <dbReference type="NCBI Taxonomy" id="1336337"/>
    <lineage>
        <taxon>Eukaryota</taxon>
        <taxon>Fungi</taxon>
        <taxon>Dikarya</taxon>
        <taxon>Ascomycota</taxon>
        <taxon>Pezizomycotina</taxon>
        <taxon>Pezizomycetes</taxon>
        <taxon>Pezizales</taxon>
        <taxon>Tuberaceae</taxon>
        <taxon>Choiromyces</taxon>
    </lineage>
</organism>
<protein>
    <recommendedName>
        <fullName evidence="3">ABM domain-containing protein</fullName>
    </recommendedName>
</protein>
<dbReference type="STRING" id="1336337.A0A3N4JGH1"/>
<dbReference type="Gene3D" id="3.30.70.100">
    <property type="match status" value="2"/>
</dbReference>
<sequence>MAAAASTSTSPVTEFITFTLNGSVWEGQDTLFSQNPPKNPPLAGFWGLQHEDEAKLHWLISWNSLAEQTEFTQSESHKPFVANILPWTNPEGMKAVHVELNPSNPQVDGAPVSEWCTITLSEGTKREEFLANFKEFEKGLKGEGYRWHTSGWVTENPRDYMLLIGWDSVKAHTDWRASELGQTAVGHLRKGVDDIHMIHVKFGGKFR</sequence>
<dbReference type="SUPFAM" id="SSF54909">
    <property type="entry name" value="Dimeric alpha+beta barrel"/>
    <property type="match status" value="1"/>
</dbReference>
<dbReference type="OrthoDB" id="3830579at2759"/>
<dbReference type="EMBL" id="ML120405">
    <property type="protein sequence ID" value="RPA97323.1"/>
    <property type="molecule type" value="Genomic_DNA"/>
</dbReference>
<evidence type="ECO:0000313" key="2">
    <source>
        <dbReference type="Proteomes" id="UP000276215"/>
    </source>
</evidence>
<gene>
    <name evidence="1" type="ORF">L873DRAFT_1809839</name>
</gene>